<dbReference type="KEGG" id="amic:Ami3637_04995"/>
<feature type="transmembrane region" description="Helical" evidence="1">
    <location>
        <begin position="12"/>
        <end position="33"/>
    </location>
</feature>
<keyword evidence="1" id="KW-0472">Membrane</keyword>
<name>A0A6P1MB25_9FIRM</name>
<evidence type="ECO:0000256" key="1">
    <source>
        <dbReference type="SAM" id="Phobius"/>
    </source>
</evidence>
<sequence>MSNRNSSQLFLMEFICVVMFFALCAGLCLNAFVKADNISKQGKQLNEAVLLAQSMAETIKAMDSPSHENIAAAADKLNKEDQNELTVMVRDRVLQDMLQADIYVYGSKDDVKKICSISINKYLPGEV</sequence>
<evidence type="ECO:0000313" key="2">
    <source>
        <dbReference type="EMBL" id="QHI71830.1"/>
    </source>
</evidence>
<dbReference type="Proteomes" id="UP000463883">
    <property type="component" value="Chromosome"/>
</dbReference>
<accession>A0A6P1MB25</accession>
<proteinExistence type="predicted"/>
<keyword evidence="3" id="KW-1185">Reference proteome</keyword>
<dbReference type="RefSeq" id="WP_162361604.1">
    <property type="nucleotide sequence ID" value="NZ_CP047591.1"/>
</dbReference>
<reference evidence="2 3" key="1">
    <citation type="submission" date="2020-01" db="EMBL/GenBank/DDBJ databases">
        <title>Genomic analysis of Aminipila sp. CBA3637.</title>
        <authorList>
            <person name="Kim Y.B."/>
            <person name="Roh S.W."/>
        </authorList>
    </citation>
    <scope>NUCLEOTIDE SEQUENCE [LARGE SCALE GENOMIC DNA]</scope>
    <source>
        <strain evidence="2 3">CBA3637</strain>
    </source>
</reference>
<keyword evidence="1" id="KW-0812">Transmembrane</keyword>
<dbReference type="AlphaFoldDB" id="A0A6P1MB25"/>
<protein>
    <recommendedName>
        <fullName evidence="4">Type II secretion system protein</fullName>
    </recommendedName>
</protein>
<gene>
    <name evidence="2" type="ORF">Ami3637_04995</name>
</gene>
<evidence type="ECO:0008006" key="4">
    <source>
        <dbReference type="Google" id="ProtNLM"/>
    </source>
</evidence>
<organism evidence="2 3">
    <name type="scientific">Aminipila terrae</name>
    <dbReference type="NCBI Taxonomy" id="2697030"/>
    <lineage>
        <taxon>Bacteria</taxon>
        <taxon>Bacillati</taxon>
        <taxon>Bacillota</taxon>
        <taxon>Clostridia</taxon>
        <taxon>Peptostreptococcales</taxon>
        <taxon>Anaerovoracaceae</taxon>
        <taxon>Aminipila</taxon>
    </lineage>
</organism>
<keyword evidence="1" id="KW-1133">Transmembrane helix</keyword>
<dbReference type="EMBL" id="CP047591">
    <property type="protein sequence ID" value="QHI71830.1"/>
    <property type="molecule type" value="Genomic_DNA"/>
</dbReference>
<evidence type="ECO:0000313" key="3">
    <source>
        <dbReference type="Proteomes" id="UP000463883"/>
    </source>
</evidence>